<dbReference type="RefSeq" id="WP_073483072.1">
    <property type="nucleotide sequence ID" value="NZ_FQVN01000004.1"/>
</dbReference>
<sequence>MSEKAVWEVRLGLYATEEEATRIVERITALLCPDPEHESPCPVPWSVALTPEEDLDEEDYAELREQHEIESRPPTTG</sequence>
<name>A0A1M5CU30_STRHI</name>
<dbReference type="AlphaFoldDB" id="A0A1M5CU30"/>
<proteinExistence type="predicted"/>
<protein>
    <submittedName>
        <fullName evidence="1">Uncharacterized protein</fullName>
    </submittedName>
</protein>
<accession>A0A1M5CU30</accession>
<dbReference type="EMBL" id="FQVN01000004">
    <property type="protein sequence ID" value="SHF58225.1"/>
    <property type="molecule type" value="Genomic_DNA"/>
</dbReference>
<gene>
    <name evidence="1" type="ORF">SAMN05444320_104168</name>
</gene>
<organism evidence="1 2">
    <name type="scientific">Streptoalloteichus hindustanus</name>
    <dbReference type="NCBI Taxonomy" id="2017"/>
    <lineage>
        <taxon>Bacteria</taxon>
        <taxon>Bacillati</taxon>
        <taxon>Actinomycetota</taxon>
        <taxon>Actinomycetes</taxon>
        <taxon>Pseudonocardiales</taxon>
        <taxon>Pseudonocardiaceae</taxon>
        <taxon>Streptoalloteichus</taxon>
    </lineage>
</organism>
<reference evidence="1 2" key="1">
    <citation type="submission" date="2016-11" db="EMBL/GenBank/DDBJ databases">
        <authorList>
            <person name="Jaros S."/>
            <person name="Januszkiewicz K."/>
            <person name="Wedrychowicz H."/>
        </authorList>
    </citation>
    <scope>NUCLEOTIDE SEQUENCE [LARGE SCALE GENOMIC DNA]</scope>
    <source>
        <strain evidence="1 2">DSM 44523</strain>
    </source>
</reference>
<dbReference type="OrthoDB" id="4311068at2"/>
<dbReference type="STRING" id="2017.SAMN05444320_104168"/>
<evidence type="ECO:0000313" key="1">
    <source>
        <dbReference type="EMBL" id="SHF58225.1"/>
    </source>
</evidence>
<dbReference type="Proteomes" id="UP000184501">
    <property type="component" value="Unassembled WGS sequence"/>
</dbReference>
<evidence type="ECO:0000313" key="2">
    <source>
        <dbReference type="Proteomes" id="UP000184501"/>
    </source>
</evidence>
<keyword evidence="2" id="KW-1185">Reference proteome</keyword>